<gene>
    <name evidence="1" type="ORF">ACFPU1_13250</name>
</gene>
<organism evidence="1 2">
    <name type="scientific">Thalassorhabdus alkalitolerans</name>
    <dbReference type="NCBI Taxonomy" id="2282697"/>
    <lineage>
        <taxon>Bacteria</taxon>
        <taxon>Bacillati</taxon>
        <taxon>Bacillota</taxon>
        <taxon>Bacilli</taxon>
        <taxon>Bacillales</taxon>
        <taxon>Bacillaceae</taxon>
        <taxon>Thalassorhabdus</taxon>
    </lineage>
</organism>
<keyword evidence="2" id="KW-1185">Reference proteome</keyword>
<protein>
    <recommendedName>
        <fullName evidence="3">ClpX C4-type zinc finger</fullName>
    </recommendedName>
</protein>
<evidence type="ECO:0000313" key="2">
    <source>
        <dbReference type="Proteomes" id="UP001596142"/>
    </source>
</evidence>
<evidence type="ECO:0000313" key="1">
    <source>
        <dbReference type="EMBL" id="MFC5713751.1"/>
    </source>
</evidence>
<dbReference type="EMBL" id="JBHSOZ010000005">
    <property type="protein sequence ID" value="MFC5713751.1"/>
    <property type="molecule type" value="Genomic_DNA"/>
</dbReference>
<accession>A0ABW0YPQ6</accession>
<evidence type="ECO:0008006" key="3">
    <source>
        <dbReference type="Google" id="ProtNLM"/>
    </source>
</evidence>
<reference evidence="2" key="1">
    <citation type="journal article" date="2019" name="Int. J. Syst. Evol. Microbiol.">
        <title>The Global Catalogue of Microorganisms (GCM) 10K type strain sequencing project: providing services to taxonomists for standard genome sequencing and annotation.</title>
        <authorList>
            <consortium name="The Broad Institute Genomics Platform"/>
            <consortium name="The Broad Institute Genome Sequencing Center for Infectious Disease"/>
            <person name="Wu L."/>
            <person name="Ma J."/>
        </authorList>
    </citation>
    <scope>NUCLEOTIDE SEQUENCE [LARGE SCALE GENOMIC DNA]</scope>
    <source>
        <strain evidence="2">CECT 7184</strain>
    </source>
</reference>
<dbReference type="Proteomes" id="UP001596142">
    <property type="component" value="Unassembled WGS sequence"/>
</dbReference>
<sequence>MPRVCEICGRREEERMEEAADHELLDVCHSCAKDFQQPHPVSDS</sequence>
<dbReference type="RefSeq" id="WP_269758211.1">
    <property type="nucleotide sequence ID" value="NZ_JBHSOZ010000005.1"/>
</dbReference>
<proteinExistence type="predicted"/>
<comment type="caution">
    <text evidence="1">The sequence shown here is derived from an EMBL/GenBank/DDBJ whole genome shotgun (WGS) entry which is preliminary data.</text>
</comment>
<name>A0ABW0YPQ6_9BACI</name>